<dbReference type="EMBL" id="SAUZ01000022">
    <property type="protein sequence ID" value="RWR18018.1"/>
    <property type="molecule type" value="Genomic_DNA"/>
</dbReference>
<dbReference type="InterPro" id="IPR008878">
    <property type="entry name" value="Transposase_IS66_Orf2"/>
</dbReference>
<comment type="caution">
    <text evidence="2">The sequence shown here is derived from an EMBL/GenBank/DDBJ whole genome shotgun (WGS) entry which is preliminary data.</text>
</comment>
<gene>
    <name evidence="2" type="ORF">D2T30_17405</name>
</gene>
<dbReference type="AlphaFoldDB" id="A0A443JBZ7"/>
<evidence type="ECO:0008006" key="4">
    <source>
        <dbReference type="Google" id="ProtNLM"/>
    </source>
</evidence>
<evidence type="ECO:0000313" key="3">
    <source>
        <dbReference type="Proteomes" id="UP000284476"/>
    </source>
</evidence>
<sequence length="182" mass="20131">MVMASPEAGVEGGQPERQTDDAGIQITLTNGRRMMIPAAALFPFHVAAMIAFPVGVKVWIAGGIADVRCGRNSLVLKVRGLRRDPHGGALFCFRGRKGDLIQVLCRRGSWRRRADMVSYNKFNITVTYASHSCRSRRFSGNFSAGLSISGTNSCRNRRFSALRLLPRPPGPFPPRMRRSSIR</sequence>
<name>A0A443JBZ7_9RHOB</name>
<evidence type="ECO:0000313" key="2">
    <source>
        <dbReference type="EMBL" id="RWR18018.1"/>
    </source>
</evidence>
<evidence type="ECO:0000256" key="1">
    <source>
        <dbReference type="SAM" id="MobiDB-lite"/>
    </source>
</evidence>
<organism evidence="2 3">
    <name type="scientific">Paenirhodobacter populi</name>
    <dbReference type="NCBI Taxonomy" id="2306993"/>
    <lineage>
        <taxon>Bacteria</taxon>
        <taxon>Pseudomonadati</taxon>
        <taxon>Pseudomonadota</taxon>
        <taxon>Alphaproteobacteria</taxon>
        <taxon>Rhodobacterales</taxon>
        <taxon>Rhodobacter group</taxon>
        <taxon>Paenirhodobacter</taxon>
    </lineage>
</organism>
<proteinExistence type="predicted"/>
<accession>A0A443JBZ7</accession>
<dbReference type="Pfam" id="PF05717">
    <property type="entry name" value="TnpB_IS66"/>
    <property type="match status" value="1"/>
</dbReference>
<reference evidence="2 3" key="2">
    <citation type="submission" date="2019-01" db="EMBL/GenBank/DDBJ databases">
        <authorList>
            <person name="Li Y."/>
        </authorList>
    </citation>
    <scope>NUCLEOTIDE SEQUENCE [LARGE SCALE GENOMIC DNA]</scope>
    <source>
        <strain evidence="2 3">SK2B-1</strain>
    </source>
</reference>
<dbReference type="Proteomes" id="UP000284476">
    <property type="component" value="Unassembled WGS sequence"/>
</dbReference>
<protein>
    <recommendedName>
        <fullName evidence="4">Transposase</fullName>
    </recommendedName>
</protein>
<reference evidence="2 3" key="1">
    <citation type="submission" date="2019-01" db="EMBL/GenBank/DDBJ databases">
        <title>Sinorhodobacter populi sp. nov. isolated from the symptomatic bark tissue of Populus euramericana canker.</title>
        <authorList>
            <person name="Xu G."/>
        </authorList>
    </citation>
    <scope>NUCLEOTIDE SEQUENCE [LARGE SCALE GENOMIC DNA]</scope>
    <source>
        <strain evidence="2 3">SK2B-1</strain>
    </source>
</reference>
<feature type="region of interest" description="Disordered" evidence="1">
    <location>
        <begin position="1"/>
        <end position="21"/>
    </location>
</feature>